<name>A0ABQ3X774_9ACTN</name>
<comment type="caution">
    <text evidence="2">The sequence shown here is derived from an EMBL/GenBank/DDBJ whole genome shotgun (WGS) entry which is preliminary data.</text>
</comment>
<accession>A0ABQ3X774</accession>
<protein>
    <recommendedName>
        <fullName evidence="4">Transmembrane protein</fullName>
    </recommendedName>
</protein>
<dbReference type="RefSeq" id="WP_203795461.1">
    <property type="nucleotide sequence ID" value="NZ_BAAAQE010000035.1"/>
</dbReference>
<evidence type="ECO:0000256" key="1">
    <source>
        <dbReference type="SAM" id="Phobius"/>
    </source>
</evidence>
<reference evidence="2 3" key="1">
    <citation type="submission" date="2021-01" db="EMBL/GenBank/DDBJ databases">
        <title>Whole genome shotgun sequence of Actinoplanes couchii NBRC 106145.</title>
        <authorList>
            <person name="Komaki H."/>
            <person name="Tamura T."/>
        </authorList>
    </citation>
    <scope>NUCLEOTIDE SEQUENCE [LARGE SCALE GENOMIC DNA]</scope>
    <source>
        <strain evidence="2 3">NBRC 106145</strain>
    </source>
</reference>
<evidence type="ECO:0000313" key="3">
    <source>
        <dbReference type="Proteomes" id="UP000612282"/>
    </source>
</evidence>
<keyword evidence="1" id="KW-0812">Transmembrane</keyword>
<keyword evidence="3" id="KW-1185">Reference proteome</keyword>
<feature type="transmembrane region" description="Helical" evidence="1">
    <location>
        <begin position="88"/>
        <end position="109"/>
    </location>
</feature>
<proteinExistence type="predicted"/>
<organism evidence="2 3">
    <name type="scientific">Actinoplanes couchii</name>
    <dbReference type="NCBI Taxonomy" id="403638"/>
    <lineage>
        <taxon>Bacteria</taxon>
        <taxon>Bacillati</taxon>
        <taxon>Actinomycetota</taxon>
        <taxon>Actinomycetes</taxon>
        <taxon>Micromonosporales</taxon>
        <taxon>Micromonosporaceae</taxon>
        <taxon>Actinoplanes</taxon>
    </lineage>
</organism>
<feature type="transmembrane region" description="Helical" evidence="1">
    <location>
        <begin position="115"/>
        <end position="135"/>
    </location>
</feature>
<keyword evidence="1" id="KW-0472">Membrane</keyword>
<evidence type="ECO:0000313" key="2">
    <source>
        <dbReference type="EMBL" id="GID54352.1"/>
    </source>
</evidence>
<sequence length="147" mass="15197">MENNAAEQLAAISDIRASVADRLVTPVWYHPALGSALAAYVVAISLGSSAVRAIAGGLFVAAAALLGRVYRQRTGIWVSGHGAGPARWWAVAMGALIGAVVLTAWATGAYTEARWQVPVLAVIGFAGTIVLGRAFDNAVRAQLRVAS</sequence>
<dbReference type="EMBL" id="BOMG01000040">
    <property type="protein sequence ID" value="GID54352.1"/>
    <property type="molecule type" value="Genomic_DNA"/>
</dbReference>
<feature type="transmembrane region" description="Helical" evidence="1">
    <location>
        <begin position="37"/>
        <end position="67"/>
    </location>
</feature>
<dbReference type="Proteomes" id="UP000612282">
    <property type="component" value="Unassembled WGS sequence"/>
</dbReference>
<gene>
    <name evidence="2" type="ORF">Aco03nite_027560</name>
</gene>
<evidence type="ECO:0008006" key="4">
    <source>
        <dbReference type="Google" id="ProtNLM"/>
    </source>
</evidence>
<keyword evidence="1" id="KW-1133">Transmembrane helix</keyword>